<feature type="transmembrane region" description="Helical" evidence="5">
    <location>
        <begin position="33"/>
        <end position="56"/>
    </location>
</feature>
<evidence type="ECO:0000256" key="4">
    <source>
        <dbReference type="ARBA" id="ARBA00023136"/>
    </source>
</evidence>
<feature type="transmembrane region" description="Helical" evidence="5">
    <location>
        <begin position="119"/>
        <end position="148"/>
    </location>
</feature>
<keyword evidence="3 5" id="KW-1133">Transmembrane helix</keyword>
<evidence type="ECO:0000256" key="1">
    <source>
        <dbReference type="ARBA" id="ARBA00004141"/>
    </source>
</evidence>
<name>A0A8H3LV53_9GLOM</name>
<dbReference type="PANTHER" id="PTHR23112">
    <property type="entry name" value="G PROTEIN-COUPLED RECEPTOR 157-RELATED"/>
    <property type="match status" value="1"/>
</dbReference>
<protein>
    <recommendedName>
        <fullName evidence="6">G-protein coupled receptors family 1 profile domain-containing protein</fullName>
    </recommendedName>
</protein>
<dbReference type="OrthoDB" id="2376869at2759"/>
<evidence type="ECO:0000313" key="7">
    <source>
        <dbReference type="EMBL" id="GES91844.1"/>
    </source>
</evidence>
<dbReference type="Proteomes" id="UP000615446">
    <property type="component" value="Unassembled WGS sequence"/>
</dbReference>
<dbReference type="SUPFAM" id="SSF81321">
    <property type="entry name" value="Family A G protein-coupled receptor-like"/>
    <property type="match status" value="1"/>
</dbReference>
<sequence length="364" mass="42314">MQFILKPLYKITIPLSSAYSSPSEFSRGIKSDFYIVTIIPLTLNTLNLVGSAYIFYRTYLRWKFDYDKLDSLSIRFPFYIAITDFLFSIVILTDFSYTASNASDLSTGEDIVWPTPYCAIIGFFNTSFTLLNMLLVGGISVTTWLRVVQEYYFDLGKYDYKVWFPICFLSFIIPLISVHDFGPQVYWCGIEDNNNSLISTFLLIIILITLFAIVFCYTHILKLIHDAKDDSSIENSEMNEERRNNIEKKILKKVSAYIFVFILQYIPLMLSDIFKLLKVEFILFNALSLSAISIGGISNLYQYIRNEKFLLVHRDNDSSNNINLEERERTKSSYMLRGSRDLFEQDSAPNCDTVYENRTFVIRK</sequence>
<dbReference type="GO" id="GO:0004930">
    <property type="term" value="F:G protein-coupled receptor activity"/>
    <property type="evidence" value="ECO:0007669"/>
    <property type="project" value="InterPro"/>
</dbReference>
<evidence type="ECO:0000256" key="3">
    <source>
        <dbReference type="ARBA" id="ARBA00022989"/>
    </source>
</evidence>
<dbReference type="GO" id="GO:0005886">
    <property type="term" value="C:plasma membrane"/>
    <property type="evidence" value="ECO:0007669"/>
    <property type="project" value="TreeGrafter"/>
</dbReference>
<organism evidence="7 8">
    <name type="scientific">Rhizophagus clarus</name>
    <dbReference type="NCBI Taxonomy" id="94130"/>
    <lineage>
        <taxon>Eukaryota</taxon>
        <taxon>Fungi</taxon>
        <taxon>Fungi incertae sedis</taxon>
        <taxon>Mucoromycota</taxon>
        <taxon>Glomeromycotina</taxon>
        <taxon>Glomeromycetes</taxon>
        <taxon>Glomerales</taxon>
        <taxon>Glomeraceae</taxon>
        <taxon>Rhizophagus</taxon>
    </lineage>
</organism>
<dbReference type="Pfam" id="PF00001">
    <property type="entry name" value="7tm_1"/>
    <property type="match status" value="1"/>
</dbReference>
<feature type="transmembrane region" description="Helical" evidence="5">
    <location>
        <begin position="282"/>
        <end position="304"/>
    </location>
</feature>
<keyword evidence="4 5" id="KW-0472">Membrane</keyword>
<dbReference type="GO" id="GO:0007189">
    <property type="term" value="P:adenylate cyclase-activating G protein-coupled receptor signaling pathway"/>
    <property type="evidence" value="ECO:0007669"/>
    <property type="project" value="TreeGrafter"/>
</dbReference>
<dbReference type="InterPro" id="IPR017452">
    <property type="entry name" value="GPCR_Rhodpsn_7TM"/>
</dbReference>
<dbReference type="EMBL" id="BLAL01000208">
    <property type="protein sequence ID" value="GES91844.1"/>
    <property type="molecule type" value="Genomic_DNA"/>
</dbReference>
<feature type="domain" description="G-protein coupled receptors family 1 profile" evidence="6">
    <location>
        <begin position="50"/>
        <end position="303"/>
    </location>
</feature>
<dbReference type="InterPro" id="IPR000276">
    <property type="entry name" value="GPCR_Rhodpsn"/>
</dbReference>
<evidence type="ECO:0000259" key="6">
    <source>
        <dbReference type="PROSITE" id="PS50262"/>
    </source>
</evidence>
<evidence type="ECO:0000256" key="2">
    <source>
        <dbReference type="ARBA" id="ARBA00022692"/>
    </source>
</evidence>
<feature type="transmembrane region" description="Helical" evidence="5">
    <location>
        <begin position="76"/>
        <end position="99"/>
    </location>
</feature>
<comment type="caution">
    <text evidence="7">The sequence shown here is derived from an EMBL/GenBank/DDBJ whole genome shotgun (WGS) entry which is preliminary data.</text>
</comment>
<feature type="transmembrane region" description="Helical" evidence="5">
    <location>
        <begin position="197"/>
        <end position="218"/>
    </location>
</feature>
<reference evidence="7" key="1">
    <citation type="submission" date="2019-10" db="EMBL/GenBank/DDBJ databases">
        <title>Conservation and host-specific expression of non-tandemly repeated heterogenous ribosome RNA gene in arbuscular mycorrhizal fungi.</title>
        <authorList>
            <person name="Maeda T."/>
            <person name="Kobayashi Y."/>
            <person name="Nakagawa T."/>
            <person name="Ezawa T."/>
            <person name="Yamaguchi K."/>
            <person name="Bino T."/>
            <person name="Nishimoto Y."/>
            <person name="Shigenobu S."/>
            <person name="Kawaguchi M."/>
        </authorList>
    </citation>
    <scope>NUCLEOTIDE SEQUENCE</scope>
    <source>
        <strain evidence="7">HR1</strain>
    </source>
</reference>
<accession>A0A8H3LV53</accession>
<dbReference type="PANTHER" id="PTHR23112:SF0">
    <property type="entry name" value="TRANSMEMBRANE PROTEIN 116"/>
    <property type="match status" value="1"/>
</dbReference>
<feature type="transmembrane region" description="Helical" evidence="5">
    <location>
        <begin position="160"/>
        <end position="177"/>
    </location>
</feature>
<keyword evidence="2 5" id="KW-0812">Transmembrane</keyword>
<gene>
    <name evidence="7" type="ORF">RCL2_001864600</name>
</gene>
<dbReference type="Gene3D" id="1.20.1070.10">
    <property type="entry name" value="Rhodopsin 7-helix transmembrane proteins"/>
    <property type="match status" value="1"/>
</dbReference>
<comment type="subcellular location">
    <subcellularLocation>
        <location evidence="1">Membrane</location>
        <topology evidence="1">Multi-pass membrane protein</topology>
    </subcellularLocation>
</comment>
<dbReference type="AlphaFoldDB" id="A0A8H3LV53"/>
<dbReference type="PROSITE" id="PS50262">
    <property type="entry name" value="G_PROTEIN_RECEP_F1_2"/>
    <property type="match status" value="1"/>
</dbReference>
<evidence type="ECO:0000313" key="8">
    <source>
        <dbReference type="Proteomes" id="UP000615446"/>
    </source>
</evidence>
<proteinExistence type="predicted"/>
<evidence type="ECO:0000256" key="5">
    <source>
        <dbReference type="SAM" id="Phobius"/>
    </source>
</evidence>
<feature type="transmembrane region" description="Helical" evidence="5">
    <location>
        <begin position="250"/>
        <end position="270"/>
    </location>
</feature>